<dbReference type="PANTHER" id="PTHR12429:SF14">
    <property type="entry name" value="NEURALIZED-LIKE PROTEIN 4"/>
    <property type="match status" value="1"/>
</dbReference>
<dbReference type="GO" id="GO:0061630">
    <property type="term" value="F:ubiquitin protein ligase activity"/>
    <property type="evidence" value="ECO:0007669"/>
    <property type="project" value="TreeGrafter"/>
</dbReference>
<dbReference type="Proteomes" id="UP001187531">
    <property type="component" value="Unassembled WGS sequence"/>
</dbReference>
<feature type="non-terminal residue" evidence="2">
    <location>
        <position position="1"/>
    </location>
</feature>
<comment type="caution">
    <text evidence="2">The sequence shown here is derived from an EMBL/GenBank/DDBJ whole genome shotgun (WGS) entry which is preliminary data.</text>
</comment>
<dbReference type="SMART" id="SM00588">
    <property type="entry name" value="NEUZ"/>
    <property type="match status" value="1"/>
</dbReference>
<gene>
    <name evidence="2" type="ORF">QYM36_000799</name>
</gene>
<reference evidence="2" key="1">
    <citation type="submission" date="2023-07" db="EMBL/GenBank/DDBJ databases">
        <title>Chromosome-level genome assembly of Artemia franciscana.</title>
        <authorList>
            <person name="Jo E."/>
        </authorList>
    </citation>
    <scope>NUCLEOTIDE SEQUENCE</scope>
    <source>
        <tissue evidence="2">Whole body</tissue>
    </source>
</reference>
<feature type="domain" description="NHR" evidence="1">
    <location>
        <begin position="174"/>
        <end position="197"/>
    </location>
</feature>
<feature type="domain" description="NHR" evidence="1">
    <location>
        <begin position="1"/>
        <end position="80"/>
    </location>
</feature>
<dbReference type="Gene3D" id="2.60.120.920">
    <property type="match status" value="2"/>
</dbReference>
<name>A0AA88IE53_ARTSF</name>
<dbReference type="EMBL" id="JAVRJZ010000002">
    <property type="protein sequence ID" value="KAK2726468.1"/>
    <property type="molecule type" value="Genomic_DNA"/>
</dbReference>
<dbReference type="CDD" id="cd12887">
    <property type="entry name" value="SPRY_NHR_like"/>
    <property type="match status" value="1"/>
</dbReference>
<proteinExistence type="predicted"/>
<dbReference type="AlphaFoldDB" id="A0AA88IE53"/>
<accession>A0AA88IE53</accession>
<sequence length="197" mass="21320">MGSIGSSVLHNGRPVLQSYGIDLDNLEEGDRVGVMRTREGDLVFYVNSCSQGVAASNIPGNLYVVLDLYGSIEVGVTTHDPSTLSLPATMTNLRSGTIMISGYGILTNGRCIRHEYGQMNLDELKEGDIIGIIRKSNAELHYYINDVDQGVASKKVPARVWGVVDLYEAELEESLLFHTTCGLHAAVVNGGKTAHRP</sequence>
<dbReference type="Pfam" id="PF07177">
    <property type="entry name" value="Neuralized"/>
    <property type="match status" value="1"/>
</dbReference>
<evidence type="ECO:0000313" key="3">
    <source>
        <dbReference type="Proteomes" id="UP001187531"/>
    </source>
</evidence>
<dbReference type="InterPro" id="IPR006573">
    <property type="entry name" value="NHR_dom"/>
</dbReference>
<keyword evidence="3" id="KW-1185">Reference proteome</keyword>
<protein>
    <recommendedName>
        <fullName evidence="1">NHR domain-containing protein</fullName>
    </recommendedName>
</protein>
<dbReference type="InterPro" id="IPR043136">
    <property type="entry name" value="B30.2/SPRY_sf"/>
</dbReference>
<dbReference type="PANTHER" id="PTHR12429">
    <property type="entry name" value="NEURALIZED"/>
    <property type="match status" value="1"/>
</dbReference>
<evidence type="ECO:0000313" key="2">
    <source>
        <dbReference type="EMBL" id="KAK2726468.1"/>
    </source>
</evidence>
<evidence type="ECO:0000259" key="1">
    <source>
        <dbReference type="PROSITE" id="PS51065"/>
    </source>
</evidence>
<dbReference type="InterPro" id="IPR037962">
    <property type="entry name" value="Neuralized"/>
</dbReference>
<organism evidence="2 3">
    <name type="scientific">Artemia franciscana</name>
    <name type="common">Brine shrimp</name>
    <name type="synonym">Artemia sanfranciscana</name>
    <dbReference type="NCBI Taxonomy" id="6661"/>
    <lineage>
        <taxon>Eukaryota</taxon>
        <taxon>Metazoa</taxon>
        <taxon>Ecdysozoa</taxon>
        <taxon>Arthropoda</taxon>
        <taxon>Crustacea</taxon>
        <taxon>Branchiopoda</taxon>
        <taxon>Anostraca</taxon>
        <taxon>Artemiidae</taxon>
        <taxon>Artemia</taxon>
    </lineage>
</organism>
<dbReference type="PROSITE" id="PS51065">
    <property type="entry name" value="NHR"/>
    <property type="match status" value="2"/>
</dbReference>